<name>F9RZE7_9VIBR</name>
<dbReference type="AlphaFoldDB" id="F9RZE7"/>
<sequence length="31" mass="3504">MTGFNNEKRLGKHQAFSVLVILEVVCRADVE</sequence>
<reference evidence="1 2" key="1">
    <citation type="journal article" date="2012" name="Int. J. Syst. Evol. Microbiol.">
        <title>Vibrio caribbeanicus sp. nov., isolated from the marine sponge Scleritoderma cyanea.</title>
        <authorList>
            <person name="Hoffmann M."/>
            <person name="Monday S.R."/>
            <person name="Allard M.W."/>
            <person name="Strain E.A."/>
            <person name="Whittaker P."/>
            <person name="Naum M."/>
            <person name="McCarthy P.J."/>
            <person name="Lopez J.V."/>
            <person name="Fischer M."/>
            <person name="Brown E.W."/>
        </authorList>
    </citation>
    <scope>NUCLEOTIDE SEQUENCE [LARGE SCALE GENOMIC DNA]</scope>
    <source>
        <strain evidence="1 2">ATCC 700023</strain>
    </source>
</reference>
<accession>F9RZE7</accession>
<keyword evidence="2" id="KW-1185">Reference proteome</keyword>
<gene>
    <name evidence="1" type="ORF">VII00023_20075</name>
</gene>
<dbReference type="Proteomes" id="UP000004605">
    <property type="component" value="Unassembled WGS sequence"/>
</dbReference>
<evidence type="ECO:0000313" key="2">
    <source>
        <dbReference type="Proteomes" id="UP000004605"/>
    </source>
</evidence>
<protein>
    <submittedName>
        <fullName evidence="1">Uncharacterized protein</fullName>
    </submittedName>
</protein>
<evidence type="ECO:0000313" key="1">
    <source>
        <dbReference type="EMBL" id="EGU45348.1"/>
    </source>
</evidence>
<proteinExistence type="predicted"/>
<comment type="caution">
    <text evidence="1">The sequence shown here is derived from an EMBL/GenBank/DDBJ whole genome shotgun (WGS) entry which is preliminary data.</text>
</comment>
<organism evidence="1 2">
    <name type="scientific">Vibrio ichthyoenteri ATCC 700023</name>
    <dbReference type="NCBI Taxonomy" id="870968"/>
    <lineage>
        <taxon>Bacteria</taxon>
        <taxon>Pseudomonadati</taxon>
        <taxon>Pseudomonadota</taxon>
        <taxon>Gammaproteobacteria</taxon>
        <taxon>Vibrionales</taxon>
        <taxon>Vibrionaceae</taxon>
        <taxon>Vibrio</taxon>
    </lineage>
</organism>
<dbReference type="EMBL" id="AFWF01000057">
    <property type="protein sequence ID" value="EGU45348.1"/>
    <property type="molecule type" value="Genomic_DNA"/>
</dbReference>